<comment type="caution">
    <text evidence="1">The sequence shown here is derived from an EMBL/GenBank/DDBJ whole genome shotgun (WGS) entry which is preliminary data.</text>
</comment>
<reference evidence="1" key="1">
    <citation type="submission" date="2020-05" db="EMBL/GenBank/DDBJ databases">
        <title>WGS assembly of Panicum virgatum.</title>
        <authorList>
            <person name="Lovell J.T."/>
            <person name="Jenkins J."/>
            <person name="Shu S."/>
            <person name="Juenger T.E."/>
            <person name="Schmutz J."/>
        </authorList>
    </citation>
    <scope>NUCLEOTIDE SEQUENCE</scope>
    <source>
        <strain evidence="1">AP13</strain>
    </source>
</reference>
<protein>
    <submittedName>
        <fullName evidence="1">Uncharacterized protein</fullName>
    </submittedName>
</protein>
<dbReference type="EMBL" id="CM029037">
    <property type="protein sequence ID" value="KAG2661065.1"/>
    <property type="molecule type" value="Genomic_DNA"/>
</dbReference>
<sequence>MALLLEGKLLAGVQGPLLSPSAAATTFKLARSGRPYCLLLPPRSFQGVCQPSQPLPFYVAVSPGPDLQPTASSKSNPAAHKRTPCEKLIGCSVCGDEFRLPPLLPCRLLCSVGDWIFGSSPHPP</sequence>
<evidence type="ECO:0000313" key="1">
    <source>
        <dbReference type="EMBL" id="KAG2661065.1"/>
    </source>
</evidence>
<gene>
    <name evidence="1" type="ORF">PVAP13_1KG479205</name>
</gene>
<dbReference type="AlphaFoldDB" id="A0A8T0XPP7"/>
<accession>A0A8T0XPP7</accession>
<keyword evidence="2" id="KW-1185">Reference proteome</keyword>
<evidence type="ECO:0000313" key="2">
    <source>
        <dbReference type="Proteomes" id="UP000823388"/>
    </source>
</evidence>
<name>A0A8T0XPP7_PANVG</name>
<organism evidence="1 2">
    <name type="scientific">Panicum virgatum</name>
    <name type="common">Blackwell switchgrass</name>
    <dbReference type="NCBI Taxonomy" id="38727"/>
    <lineage>
        <taxon>Eukaryota</taxon>
        <taxon>Viridiplantae</taxon>
        <taxon>Streptophyta</taxon>
        <taxon>Embryophyta</taxon>
        <taxon>Tracheophyta</taxon>
        <taxon>Spermatophyta</taxon>
        <taxon>Magnoliopsida</taxon>
        <taxon>Liliopsida</taxon>
        <taxon>Poales</taxon>
        <taxon>Poaceae</taxon>
        <taxon>PACMAD clade</taxon>
        <taxon>Panicoideae</taxon>
        <taxon>Panicodae</taxon>
        <taxon>Paniceae</taxon>
        <taxon>Panicinae</taxon>
        <taxon>Panicum</taxon>
        <taxon>Panicum sect. Hiantes</taxon>
    </lineage>
</organism>
<proteinExistence type="predicted"/>
<dbReference type="Proteomes" id="UP000823388">
    <property type="component" value="Chromosome 1K"/>
</dbReference>